<dbReference type="PANTHER" id="PTHR42854">
    <property type="entry name" value="EUKARYOTIC TRANSLATION INITIATION FACTOR 2 SUBUNIT 3 FAMILY MEMBER"/>
    <property type="match status" value="1"/>
</dbReference>
<evidence type="ECO:0000259" key="5">
    <source>
        <dbReference type="Pfam" id="PF09173"/>
    </source>
</evidence>
<dbReference type="Proteomes" id="UP000282087">
    <property type="component" value="Unassembled WGS sequence"/>
</dbReference>
<evidence type="ECO:0000256" key="2">
    <source>
        <dbReference type="ARBA" id="ARBA00022741"/>
    </source>
</evidence>
<evidence type="ECO:0000256" key="4">
    <source>
        <dbReference type="ARBA" id="ARBA00023134"/>
    </source>
</evidence>
<evidence type="ECO:0000313" key="9">
    <source>
        <dbReference type="Proteomes" id="UP000286097"/>
    </source>
</evidence>
<feature type="domain" description="Initiation factor eIF2 gamma C-terminal" evidence="5">
    <location>
        <begin position="109"/>
        <end position="144"/>
    </location>
</feature>
<evidence type="ECO:0000256" key="3">
    <source>
        <dbReference type="ARBA" id="ARBA00022917"/>
    </source>
</evidence>
<dbReference type="AlphaFoldDB" id="A0A3M6VSW8"/>
<dbReference type="VEuPathDB" id="FungiDB:DD237_002524"/>
<protein>
    <recommendedName>
        <fullName evidence="5">Initiation factor eIF2 gamma C-terminal domain-containing protein</fullName>
    </recommendedName>
</protein>
<gene>
    <name evidence="7" type="ORF">DD237_002524</name>
    <name evidence="6" type="ORF">DD238_001871</name>
</gene>
<dbReference type="Pfam" id="PF09173">
    <property type="entry name" value="eIF2_C"/>
    <property type="match status" value="1"/>
</dbReference>
<keyword evidence="1" id="KW-0396">Initiation factor</keyword>
<dbReference type="Gene3D" id="2.40.30.10">
    <property type="entry name" value="Translation factors"/>
    <property type="match status" value="2"/>
</dbReference>
<dbReference type="GO" id="GO:0005850">
    <property type="term" value="C:eukaryotic translation initiation factor 2 complex"/>
    <property type="evidence" value="ECO:0007669"/>
    <property type="project" value="TreeGrafter"/>
</dbReference>
<accession>A0A3M6VSW8</accession>
<dbReference type="GO" id="GO:0003743">
    <property type="term" value="F:translation initiation factor activity"/>
    <property type="evidence" value="ECO:0007669"/>
    <property type="project" value="UniProtKB-KW"/>
</dbReference>
<name>A0A3M6VSW8_9STRA</name>
<reference evidence="8 9" key="1">
    <citation type="submission" date="2018-06" db="EMBL/GenBank/DDBJ databases">
        <title>Comparative genomics of downy mildews reveals potential adaptations to biotrophy.</title>
        <authorList>
            <person name="Fletcher K."/>
            <person name="Klosterman S.J."/>
            <person name="Derevnina L."/>
            <person name="Martin F."/>
            <person name="Koike S."/>
            <person name="Reyes Chin-Wo S."/>
            <person name="Mou B."/>
            <person name="Michelmore R."/>
        </authorList>
    </citation>
    <scope>NUCLEOTIDE SEQUENCE [LARGE SCALE GENOMIC DNA]</scope>
    <source>
        <strain evidence="7 9">R13</strain>
        <strain evidence="6 8">R14</strain>
    </source>
</reference>
<comment type="caution">
    <text evidence="6">The sequence shown here is derived from an EMBL/GenBank/DDBJ whole genome shotgun (WGS) entry which is preliminary data.</text>
</comment>
<dbReference type="GO" id="GO:0005525">
    <property type="term" value="F:GTP binding"/>
    <property type="evidence" value="ECO:0007669"/>
    <property type="project" value="UniProtKB-KW"/>
</dbReference>
<keyword evidence="2" id="KW-0547">Nucleotide-binding</keyword>
<keyword evidence="4" id="KW-0342">GTP-binding</keyword>
<dbReference type="GO" id="GO:0005829">
    <property type="term" value="C:cytosol"/>
    <property type="evidence" value="ECO:0007669"/>
    <property type="project" value="TreeGrafter"/>
</dbReference>
<dbReference type="InterPro" id="IPR015256">
    <property type="entry name" value="eIF2g_C"/>
</dbReference>
<dbReference type="InterPro" id="IPR009001">
    <property type="entry name" value="Transl_elong_EF1A/Init_IF2_C"/>
</dbReference>
<dbReference type="EMBL" id="QKXF01000101">
    <property type="protein sequence ID" value="RQM17165.1"/>
    <property type="molecule type" value="Genomic_DNA"/>
</dbReference>
<dbReference type="STRING" id="542832.A0A3M6VSW8"/>
<dbReference type="PANTHER" id="PTHR42854:SF3">
    <property type="entry name" value="EUKARYOTIC TRANSLATION INITIATION FACTOR 2 SUBUNIT 3-RELATED"/>
    <property type="match status" value="1"/>
</dbReference>
<dbReference type="Proteomes" id="UP000286097">
    <property type="component" value="Unassembled WGS sequence"/>
</dbReference>
<evidence type="ECO:0000256" key="1">
    <source>
        <dbReference type="ARBA" id="ARBA00022540"/>
    </source>
</evidence>
<organism evidence="6 8">
    <name type="scientific">Peronospora effusa</name>
    <dbReference type="NCBI Taxonomy" id="542832"/>
    <lineage>
        <taxon>Eukaryota</taxon>
        <taxon>Sar</taxon>
        <taxon>Stramenopiles</taxon>
        <taxon>Oomycota</taxon>
        <taxon>Peronosporomycetes</taxon>
        <taxon>Peronosporales</taxon>
        <taxon>Peronosporaceae</taxon>
        <taxon>Peronospora</taxon>
    </lineage>
</organism>
<dbReference type="SUPFAM" id="SSF50465">
    <property type="entry name" value="EF-Tu/eEF-1alpha/eIF2-gamma C-terminal domain"/>
    <property type="match status" value="1"/>
</dbReference>
<dbReference type="GO" id="GO:0001731">
    <property type="term" value="P:formation of translation preinitiation complex"/>
    <property type="evidence" value="ECO:0007669"/>
    <property type="project" value="TreeGrafter"/>
</dbReference>
<dbReference type="InterPro" id="IPR009000">
    <property type="entry name" value="Transl_B-barrel_sf"/>
</dbReference>
<evidence type="ECO:0000313" key="7">
    <source>
        <dbReference type="EMBL" id="RQM17165.1"/>
    </source>
</evidence>
<evidence type="ECO:0000313" key="8">
    <source>
        <dbReference type="Proteomes" id="UP000282087"/>
    </source>
</evidence>
<dbReference type="InterPro" id="IPR050543">
    <property type="entry name" value="eIF2G"/>
</dbReference>
<dbReference type="SUPFAM" id="SSF50447">
    <property type="entry name" value="Translation proteins"/>
    <property type="match status" value="1"/>
</dbReference>
<sequence>MPGDDVEDLKGGAAGGSIRMVRVGDEMDYCQQGRGRHDNLRPYCVAWCGQERPASAVHGGLIGVGKHMVPTLMRSDRLVGQVLCLKSTSTECEDSGGQQGLEDAEAVEGRSAAVKQDPAKILLTVPLCTQERKKIAIRRRIKEH</sequence>
<keyword evidence="3" id="KW-0648">Protein biosynthesis</keyword>
<keyword evidence="8" id="KW-1185">Reference proteome</keyword>
<evidence type="ECO:0000313" key="6">
    <source>
        <dbReference type="EMBL" id="RMX69935.1"/>
    </source>
</evidence>
<proteinExistence type="predicted"/>
<dbReference type="EMBL" id="QLLG01000009">
    <property type="protein sequence ID" value="RMX69935.1"/>
    <property type="molecule type" value="Genomic_DNA"/>
</dbReference>
<dbReference type="GO" id="GO:0000049">
    <property type="term" value="F:tRNA binding"/>
    <property type="evidence" value="ECO:0007669"/>
    <property type="project" value="TreeGrafter"/>
</dbReference>